<dbReference type="EMBL" id="GBXM01094247">
    <property type="protein sequence ID" value="JAH14330.1"/>
    <property type="molecule type" value="Transcribed_RNA"/>
</dbReference>
<name>A0A0E9QDD4_ANGAN</name>
<sequence>MAIQPSKVTYGLHAVFPLTEQAVKKCRFEISTLINSNIKMNNQVFSRDMLSFVNLIHATGKTREPPTL</sequence>
<reference evidence="1" key="1">
    <citation type="submission" date="2014-11" db="EMBL/GenBank/DDBJ databases">
        <authorList>
            <person name="Amaro Gonzalez C."/>
        </authorList>
    </citation>
    <scope>NUCLEOTIDE SEQUENCE</scope>
</reference>
<proteinExistence type="predicted"/>
<dbReference type="AlphaFoldDB" id="A0A0E9QDD4"/>
<protein>
    <submittedName>
        <fullName evidence="1">Uncharacterized protein</fullName>
    </submittedName>
</protein>
<evidence type="ECO:0000313" key="1">
    <source>
        <dbReference type="EMBL" id="JAH14330.1"/>
    </source>
</evidence>
<reference evidence="1" key="2">
    <citation type="journal article" date="2015" name="Fish Shellfish Immunol.">
        <title>Early steps in the European eel (Anguilla anguilla)-Vibrio vulnificus interaction in the gills: Role of the RtxA13 toxin.</title>
        <authorList>
            <person name="Callol A."/>
            <person name="Pajuelo D."/>
            <person name="Ebbesson L."/>
            <person name="Teles M."/>
            <person name="MacKenzie S."/>
            <person name="Amaro C."/>
        </authorList>
    </citation>
    <scope>NUCLEOTIDE SEQUENCE</scope>
</reference>
<organism evidence="1">
    <name type="scientific">Anguilla anguilla</name>
    <name type="common">European freshwater eel</name>
    <name type="synonym">Muraena anguilla</name>
    <dbReference type="NCBI Taxonomy" id="7936"/>
    <lineage>
        <taxon>Eukaryota</taxon>
        <taxon>Metazoa</taxon>
        <taxon>Chordata</taxon>
        <taxon>Craniata</taxon>
        <taxon>Vertebrata</taxon>
        <taxon>Euteleostomi</taxon>
        <taxon>Actinopterygii</taxon>
        <taxon>Neopterygii</taxon>
        <taxon>Teleostei</taxon>
        <taxon>Anguilliformes</taxon>
        <taxon>Anguillidae</taxon>
        <taxon>Anguilla</taxon>
    </lineage>
</organism>
<accession>A0A0E9QDD4</accession>